<evidence type="ECO:0000313" key="2">
    <source>
        <dbReference type="EMBL" id="KAK6186661.1"/>
    </source>
</evidence>
<dbReference type="AlphaFoldDB" id="A0AAN8JZD3"/>
<comment type="caution">
    <text evidence="2">The sequence shown here is derived from an EMBL/GenBank/DDBJ whole genome shotgun (WGS) entry which is preliminary data.</text>
</comment>
<keyword evidence="3" id="KW-1185">Reference proteome</keyword>
<feature type="compositionally biased region" description="Polar residues" evidence="1">
    <location>
        <begin position="1"/>
        <end position="30"/>
    </location>
</feature>
<organism evidence="2 3">
    <name type="scientific">Patella caerulea</name>
    <name type="common">Rayed Mediterranean limpet</name>
    <dbReference type="NCBI Taxonomy" id="87958"/>
    <lineage>
        <taxon>Eukaryota</taxon>
        <taxon>Metazoa</taxon>
        <taxon>Spiralia</taxon>
        <taxon>Lophotrochozoa</taxon>
        <taxon>Mollusca</taxon>
        <taxon>Gastropoda</taxon>
        <taxon>Patellogastropoda</taxon>
        <taxon>Patelloidea</taxon>
        <taxon>Patellidae</taxon>
        <taxon>Patella</taxon>
    </lineage>
</organism>
<protein>
    <submittedName>
        <fullName evidence="2">Uncharacterized protein</fullName>
    </submittedName>
</protein>
<proteinExistence type="predicted"/>
<evidence type="ECO:0000313" key="3">
    <source>
        <dbReference type="Proteomes" id="UP001347796"/>
    </source>
</evidence>
<feature type="compositionally biased region" description="Basic and acidic residues" evidence="1">
    <location>
        <begin position="31"/>
        <end position="44"/>
    </location>
</feature>
<accession>A0AAN8JZD3</accession>
<evidence type="ECO:0000256" key="1">
    <source>
        <dbReference type="SAM" id="MobiDB-lite"/>
    </source>
</evidence>
<sequence>MPSCSTDSCGSTERNKSTSQTIINDHNTNAGHEEFNSDDEDRRPSMSYEGHSSASVRKMTLHQLLKNNDTNINNKQTVDMENDNNNNTSGFILMHTEILQSLISDFLCPECHSKGVFPSVNGTKGYATKILLKCPNCLYVNNFWSSPKLTEKSQLTIKMRLLLIIKLFSVVKILELAVLR</sequence>
<feature type="region of interest" description="Disordered" evidence="1">
    <location>
        <begin position="1"/>
        <end position="54"/>
    </location>
</feature>
<name>A0AAN8JZD3_PATCE</name>
<dbReference type="Proteomes" id="UP001347796">
    <property type="component" value="Unassembled WGS sequence"/>
</dbReference>
<gene>
    <name evidence="2" type="ORF">SNE40_005947</name>
</gene>
<dbReference type="EMBL" id="JAZGQO010000005">
    <property type="protein sequence ID" value="KAK6186661.1"/>
    <property type="molecule type" value="Genomic_DNA"/>
</dbReference>
<reference evidence="2 3" key="1">
    <citation type="submission" date="2024-01" db="EMBL/GenBank/DDBJ databases">
        <title>The genome of the rayed Mediterranean limpet Patella caerulea (Linnaeus, 1758).</title>
        <authorList>
            <person name="Anh-Thu Weber A."/>
            <person name="Halstead-Nussloch G."/>
        </authorList>
    </citation>
    <scope>NUCLEOTIDE SEQUENCE [LARGE SCALE GENOMIC DNA]</scope>
    <source>
        <strain evidence="2">AATW-2023a</strain>
        <tissue evidence="2">Whole specimen</tissue>
    </source>
</reference>